<dbReference type="EMBL" id="HBUF01595037">
    <property type="protein sequence ID" value="CAG6774508.1"/>
    <property type="molecule type" value="Transcribed_RNA"/>
</dbReference>
<evidence type="ECO:0000259" key="14">
    <source>
        <dbReference type="Pfam" id="PF00487"/>
    </source>
</evidence>
<evidence type="ECO:0000256" key="12">
    <source>
        <dbReference type="RuleBase" id="RU000581"/>
    </source>
</evidence>
<dbReference type="InterPro" id="IPR005804">
    <property type="entry name" value="FA_desaturase_dom"/>
</dbReference>
<dbReference type="GO" id="GO:0005789">
    <property type="term" value="C:endoplasmic reticulum membrane"/>
    <property type="evidence" value="ECO:0007669"/>
    <property type="project" value="TreeGrafter"/>
</dbReference>
<keyword evidence="10 13" id="KW-0472">Membrane</keyword>
<evidence type="ECO:0000256" key="3">
    <source>
        <dbReference type="ARBA" id="ARBA00022516"/>
    </source>
</evidence>
<dbReference type="GO" id="GO:0005506">
    <property type="term" value="F:iron ion binding"/>
    <property type="evidence" value="ECO:0007669"/>
    <property type="project" value="TreeGrafter"/>
</dbReference>
<evidence type="ECO:0000256" key="11">
    <source>
        <dbReference type="ARBA" id="ARBA00023160"/>
    </source>
</evidence>
<sequence length="226" mass="25844">MEWSRDHRVHHKYSDTNADPYNINRGFFFSHIGWLMVKKHPELLEKGRGIDLSDLYADKVVMFQKRHYPKLVLFISFFLPTIIPMLFWGETLSNAWHVSTILRIVVNLNAAFVINSFAHMYGQKPYEKAIAPAENLAMAIFSLGEGMHNVGNSYFLATIHLFSSTLICQKVFSCYETFELTSSYLFIIIFHVITNNIFLIFQAGTTSITSSLGTTKHPSLANIPPM</sequence>
<evidence type="ECO:0000256" key="5">
    <source>
        <dbReference type="ARBA" id="ARBA00022832"/>
    </source>
</evidence>
<dbReference type="GO" id="GO:0006636">
    <property type="term" value="P:unsaturated fatty acid biosynthetic process"/>
    <property type="evidence" value="ECO:0007669"/>
    <property type="project" value="TreeGrafter"/>
</dbReference>
<keyword evidence="8" id="KW-0408">Iron</keyword>
<evidence type="ECO:0000256" key="8">
    <source>
        <dbReference type="ARBA" id="ARBA00023004"/>
    </source>
</evidence>
<evidence type="ECO:0000313" key="15">
    <source>
        <dbReference type="EMBL" id="CAG6774510.1"/>
    </source>
</evidence>
<feature type="transmembrane region" description="Helical" evidence="13">
    <location>
        <begin position="184"/>
        <end position="201"/>
    </location>
</feature>
<evidence type="ECO:0000256" key="7">
    <source>
        <dbReference type="ARBA" id="ARBA00023002"/>
    </source>
</evidence>
<evidence type="ECO:0000256" key="2">
    <source>
        <dbReference type="ARBA" id="ARBA00009295"/>
    </source>
</evidence>
<comment type="domain">
    <text evidence="12">The histidine box domains are involved in binding the catalytic metal ions.</text>
</comment>
<feature type="transmembrane region" description="Helical" evidence="13">
    <location>
        <begin position="95"/>
        <end position="118"/>
    </location>
</feature>
<keyword evidence="6 13" id="KW-1133">Transmembrane helix</keyword>
<accession>A0A8D9F423</accession>
<proteinExistence type="inferred from homology"/>
<organism evidence="15">
    <name type="scientific">Cacopsylla melanoneura</name>
    <dbReference type="NCBI Taxonomy" id="428564"/>
    <lineage>
        <taxon>Eukaryota</taxon>
        <taxon>Metazoa</taxon>
        <taxon>Ecdysozoa</taxon>
        <taxon>Arthropoda</taxon>
        <taxon>Hexapoda</taxon>
        <taxon>Insecta</taxon>
        <taxon>Pterygota</taxon>
        <taxon>Neoptera</taxon>
        <taxon>Paraneoptera</taxon>
        <taxon>Hemiptera</taxon>
        <taxon>Sternorrhyncha</taxon>
        <taxon>Psylloidea</taxon>
        <taxon>Psyllidae</taxon>
        <taxon>Psyllinae</taxon>
        <taxon>Cacopsylla</taxon>
    </lineage>
</organism>
<evidence type="ECO:0000256" key="6">
    <source>
        <dbReference type="ARBA" id="ARBA00022989"/>
    </source>
</evidence>
<evidence type="ECO:0000256" key="13">
    <source>
        <dbReference type="SAM" id="Phobius"/>
    </source>
</evidence>
<feature type="domain" description="Fatty acid desaturase" evidence="14">
    <location>
        <begin position="3"/>
        <end position="149"/>
    </location>
</feature>
<dbReference type="EMBL" id="HBUF01595039">
    <property type="protein sequence ID" value="CAG6774510.1"/>
    <property type="molecule type" value="Transcribed_RNA"/>
</dbReference>
<dbReference type="Pfam" id="PF00487">
    <property type="entry name" value="FA_desaturase"/>
    <property type="match status" value="1"/>
</dbReference>
<keyword evidence="4 12" id="KW-0812">Transmembrane</keyword>
<evidence type="ECO:0000256" key="4">
    <source>
        <dbReference type="ARBA" id="ARBA00022692"/>
    </source>
</evidence>
<comment type="similarity">
    <text evidence="2 12">Belongs to the fatty acid desaturase type 1 family.</text>
</comment>
<keyword evidence="9" id="KW-0443">Lipid metabolism</keyword>
<comment type="subcellular location">
    <subcellularLocation>
        <location evidence="1">Membrane</location>
        <topology evidence="1">Multi-pass membrane protein</topology>
    </subcellularLocation>
</comment>
<evidence type="ECO:0000256" key="9">
    <source>
        <dbReference type="ARBA" id="ARBA00023098"/>
    </source>
</evidence>
<name>A0A8D9F423_9HEMI</name>
<dbReference type="InterPro" id="IPR015876">
    <property type="entry name" value="Acyl-CoA_DS"/>
</dbReference>
<dbReference type="GO" id="GO:0004768">
    <property type="term" value="F:stearoyl-CoA 9-desaturase activity"/>
    <property type="evidence" value="ECO:0007669"/>
    <property type="project" value="TreeGrafter"/>
</dbReference>
<keyword evidence="3 12" id="KW-0444">Lipid biosynthesis</keyword>
<dbReference type="PANTHER" id="PTHR11351:SF31">
    <property type="entry name" value="DESATURASE 1, ISOFORM A-RELATED"/>
    <property type="match status" value="1"/>
</dbReference>
<keyword evidence="5" id="KW-0276">Fatty acid metabolism</keyword>
<protein>
    <submittedName>
        <fullName evidence="15">Acyl-CoA desaturase</fullName>
    </submittedName>
</protein>
<dbReference type="PANTHER" id="PTHR11351">
    <property type="entry name" value="ACYL-COA DESATURASE"/>
    <property type="match status" value="1"/>
</dbReference>
<keyword evidence="11 12" id="KW-0275">Fatty acid biosynthesis</keyword>
<dbReference type="PRINTS" id="PR00075">
    <property type="entry name" value="FACDDSATRASE"/>
</dbReference>
<keyword evidence="7 12" id="KW-0560">Oxidoreductase</keyword>
<dbReference type="AlphaFoldDB" id="A0A8D9F423"/>
<reference evidence="15" key="1">
    <citation type="submission" date="2021-05" db="EMBL/GenBank/DDBJ databases">
        <authorList>
            <person name="Alioto T."/>
            <person name="Alioto T."/>
            <person name="Gomez Garrido J."/>
        </authorList>
    </citation>
    <scope>NUCLEOTIDE SEQUENCE</scope>
</reference>
<feature type="transmembrane region" description="Helical" evidence="13">
    <location>
        <begin position="71"/>
        <end position="89"/>
    </location>
</feature>
<evidence type="ECO:0000256" key="1">
    <source>
        <dbReference type="ARBA" id="ARBA00004141"/>
    </source>
</evidence>
<comment type="cofactor">
    <cofactor evidence="12">
        <name>Fe(2+)</name>
        <dbReference type="ChEBI" id="CHEBI:29033"/>
    </cofactor>
</comment>
<evidence type="ECO:0000256" key="10">
    <source>
        <dbReference type="ARBA" id="ARBA00023136"/>
    </source>
</evidence>